<dbReference type="InterPro" id="IPR008181">
    <property type="entry name" value="dUTPase"/>
</dbReference>
<dbReference type="InterPro" id="IPR036157">
    <property type="entry name" value="dUTPase-like_sf"/>
</dbReference>
<evidence type="ECO:0000256" key="2">
    <source>
        <dbReference type="ARBA" id="ARBA00006581"/>
    </source>
</evidence>
<dbReference type="EMBL" id="CP027433">
    <property type="protein sequence ID" value="AVM02146.1"/>
    <property type="molecule type" value="Genomic_DNA"/>
</dbReference>
<feature type="binding site" evidence="8">
    <location>
        <begin position="76"/>
        <end position="78"/>
    </location>
    <ligand>
        <name>substrate</name>
    </ligand>
</feature>
<dbReference type="InterPro" id="IPR029054">
    <property type="entry name" value="dUTPase-like"/>
</dbReference>
<dbReference type="GO" id="GO:0046081">
    <property type="term" value="P:dUTP catabolic process"/>
    <property type="evidence" value="ECO:0007669"/>
    <property type="project" value="InterPro"/>
</dbReference>
<feature type="compositionally biased region" description="Polar residues" evidence="9">
    <location>
        <begin position="162"/>
        <end position="171"/>
    </location>
</feature>
<evidence type="ECO:0000256" key="8">
    <source>
        <dbReference type="HAMAP-Rule" id="MF_00116"/>
    </source>
</evidence>
<dbReference type="KEGG" id="git:C6V83_09760"/>
<evidence type="ECO:0000313" key="11">
    <source>
        <dbReference type="EMBL" id="AVM02146.1"/>
    </source>
</evidence>
<evidence type="ECO:0000313" key="12">
    <source>
        <dbReference type="Proteomes" id="UP000239814"/>
    </source>
</evidence>
<keyword evidence="12" id="KW-1185">Reference proteome</keyword>
<dbReference type="PANTHER" id="PTHR11241">
    <property type="entry name" value="DEOXYURIDINE 5'-TRIPHOSPHATE NUCLEOTIDOHYDROLASE"/>
    <property type="match status" value="1"/>
</dbReference>
<evidence type="ECO:0000256" key="7">
    <source>
        <dbReference type="ARBA" id="ARBA00047686"/>
    </source>
</evidence>
<sequence length="171" mass="17762">MTSAQNSCAPLHTCPPLRVVRLDRDLPLPARAHDGDAGIDLYSTTDLELAPGRRQLVGTGIAVALPHGTVGLVHPRSGLAARAGLSIVNAPGTVDAGYRGEIKVCLLNTDPESPIVIARGDRIAQFLVQRVELPEVVEVDELDETARGSGGYGSSGGHALLTTPTGDDTEG</sequence>
<dbReference type="NCBIfam" id="NF001862">
    <property type="entry name" value="PRK00601.1"/>
    <property type="match status" value="1"/>
</dbReference>
<gene>
    <name evidence="8" type="primary">dut</name>
    <name evidence="11" type="ORF">C6V83_09760</name>
</gene>
<feature type="region of interest" description="Disordered" evidence="9">
    <location>
        <begin position="142"/>
        <end position="171"/>
    </location>
</feature>
<evidence type="ECO:0000256" key="3">
    <source>
        <dbReference type="ARBA" id="ARBA00022723"/>
    </source>
</evidence>
<organism evidence="11 12">
    <name type="scientific">Gordonia iterans</name>
    <dbReference type="NCBI Taxonomy" id="1004901"/>
    <lineage>
        <taxon>Bacteria</taxon>
        <taxon>Bacillati</taxon>
        <taxon>Actinomycetota</taxon>
        <taxon>Actinomycetes</taxon>
        <taxon>Mycobacteriales</taxon>
        <taxon>Gordoniaceae</taxon>
        <taxon>Gordonia</taxon>
    </lineage>
</organism>
<evidence type="ECO:0000256" key="9">
    <source>
        <dbReference type="SAM" id="MobiDB-lite"/>
    </source>
</evidence>
<dbReference type="GO" id="GO:0006226">
    <property type="term" value="P:dUMP biosynthetic process"/>
    <property type="evidence" value="ECO:0007669"/>
    <property type="project" value="UniProtKB-UniRule"/>
</dbReference>
<dbReference type="AlphaFoldDB" id="A0A2S0KKG7"/>
<dbReference type="UniPathway" id="UPA00610">
    <property type="reaction ID" value="UER00666"/>
</dbReference>
<reference evidence="11 12" key="1">
    <citation type="submission" date="2018-03" db="EMBL/GenBank/DDBJ databases">
        <title>Characteristics and genome of n-alkane degrading marine bacteria Gordonia iterans isolated from crude oil contaminated in Tae-an, South Korea.</title>
        <authorList>
            <person name="Lee S.-S."/>
            <person name="Kim H."/>
        </authorList>
    </citation>
    <scope>NUCLEOTIDE SEQUENCE [LARGE SCALE GENOMIC DNA]</scope>
    <source>
        <strain evidence="11 12">Co17</strain>
    </source>
</reference>
<feature type="domain" description="dUTPase-like" evidence="10">
    <location>
        <begin position="26"/>
        <end position="156"/>
    </location>
</feature>
<comment type="function">
    <text evidence="8">This enzyme is involved in nucleotide metabolism: it produces dUMP, the immediate precursor of thymidine nucleotides and it decreases the intracellular concentration of dUTP so that uracil cannot be incorporated into DNA.</text>
</comment>
<dbReference type="HAMAP" id="MF_00116">
    <property type="entry name" value="dUTPase_bact"/>
    <property type="match status" value="1"/>
</dbReference>
<dbReference type="GO" id="GO:0004170">
    <property type="term" value="F:dUTP diphosphatase activity"/>
    <property type="evidence" value="ECO:0007669"/>
    <property type="project" value="UniProtKB-UniRule"/>
</dbReference>
<name>A0A2S0KKG7_9ACTN</name>
<accession>A0A2S0KKG7</accession>
<feature type="binding site" evidence="8">
    <location>
        <position position="89"/>
    </location>
    <ligand>
        <name>substrate</name>
    </ligand>
</feature>
<comment type="catalytic activity">
    <reaction evidence="7 8">
        <text>dUTP + H2O = dUMP + diphosphate + H(+)</text>
        <dbReference type="Rhea" id="RHEA:10248"/>
        <dbReference type="ChEBI" id="CHEBI:15377"/>
        <dbReference type="ChEBI" id="CHEBI:15378"/>
        <dbReference type="ChEBI" id="CHEBI:33019"/>
        <dbReference type="ChEBI" id="CHEBI:61555"/>
        <dbReference type="ChEBI" id="CHEBI:246422"/>
        <dbReference type="EC" id="3.6.1.23"/>
    </reaction>
</comment>
<keyword evidence="3 8" id="KW-0479">Metal-binding</keyword>
<dbReference type="Gene3D" id="2.70.40.10">
    <property type="match status" value="1"/>
</dbReference>
<dbReference type="PANTHER" id="PTHR11241:SF0">
    <property type="entry name" value="DEOXYURIDINE 5'-TRIPHOSPHATE NUCLEOTIDOHYDROLASE"/>
    <property type="match status" value="1"/>
</dbReference>
<feature type="binding site" evidence="8">
    <location>
        <begin position="93"/>
        <end position="95"/>
    </location>
    <ligand>
        <name>substrate</name>
    </ligand>
</feature>
<proteinExistence type="inferred from homology"/>
<dbReference type="RefSeq" id="WP_105943849.1">
    <property type="nucleotide sequence ID" value="NZ_CP027433.1"/>
</dbReference>
<dbReference type="SUPFAM" id="SSF51283">
    <property type="entry name" value="dUTPase-like"/>
    <property type="match status" value="1"/>
</dbReference>
<evidence type="ECO:0000256" key="5">
    <source>
        <dbReference type="ARBA" id="ARBA00022842"/>
    </source>
</evidence>
<dbReference type="InterPro" id="IPR033704">
    <property type="entry name" value="dUTPase_trimeric"/>
</dbReference>
<protein>
    <recommendedName>
        <fullName evidence="8">Deoxyuridine 5'-triphosphate nucleotidohydrolase</fullName>
        <shortName evidence="8">dUTPase</shortName>
        <ecNumber evidence="8">3.6.1.23</ecNumber>
    </recommendedName>
    <alternativeName>
        <fullName evidence="8">dUTP pyrophosphatase</fullName>
    </alternativeName>
</protein>
<dbReference type="Proteomes" id="UP000239814">
    <property type="component" value="Chromosome"/>
</dbReference>
<comment type="cofactor">
    <cofactor evidence="1 8">
        <name>Mg(2+)</name>
        <dbReference type="ChEBI" id="CHEBI:18420"/>
    </cofactor>
</comment>
<dbReference type="FunFam" id="2.70.40.10:FF:000008">
    <property type="entry name" value="Deoxyuridine 5'-triphosphate nucleotidohydrolase"/>
    <property type="match status" value="1"/>
</dbReference>
<dbReference type="OrthoDB" id="9809956at2"/>
<evidence type="ECO:0000256" key="6">
    <source>
        <dbReference type="ARBA" id="ARBA00023080"/>
    </source>
</evidence>
<keyword evidence="6 8" id="KW-0546">Nucleotide metabolism</keyword>
<dbReference type="CDD" id="cd07557">
    <property type="entry name" value="trimeric_dUTPase"/>
    <property type="match status" value="1"/>
</dbReference>
<dbReference type="Pfam" id="PF00692">
    <property type="entry name" value="dUTPase"/>
    <property type="match status" value="1"/>
</dbReference>
<comment type="similarity">
    <text evidence="2 8">Belongs to the dUTPase family.</text>
</comment>
<keyword evidence="5 8" id="KW-0460">Magnesium</keyword>
<dbReference type="NCBIfam" id="TIGR00576">
    <property type="entry name" value="dut"/>
    <property type="match status" value="1"/>
</dbReference>
<keyword evidence="4 8" id="KW-0378">Hydrolase</keyword>
<evidence type="ECO:0000256" key="1">
    <source>
        <dbReference type="ARBA" id="ARBA00001946"/>
    </source>
</evidence>
<dbReference type="GO" id="GO:0000287">
    <property type="term" value="F:magnesium ion binding"/>
    <property type="evidence" value="ECO:0007669"/>
    <property type="project" value="UniProtKB-UniRule"/>
</dbReference>
<comment type="caution">
    <text evidence="8">Lacks conserved residue(s) required for the propagation of feature annotation.</text>
</comment>
<comment type="pathway">
    <text evidence="8">Pyrimidine metabolism; dUMP biosynthesis; dUMP from dCTP (dUTP route): step 2/2.</text>
</comment>
<evidence type="ECO:0000259" key="10">
    <source>
        <dbReference type="Pfam" id="PF00692"/>
    </source>
</evidence>
<dbReference type="EC" id="3.6.1.23" evidence="8"/>
<evidence type="ECO:0000256" key="4">
    <source>
        <dbReference type="ARBA" id="ARBA00022801"/>
    </source>
</evidence>